<dbReference type="InterPro" id="IPR023213">
    <property type="entry name" value="CAT-like_dom_sf"/>
</dbReference>
<keyword evidence="6" id="KW-1185">Reference proteome</keyword>
<dbReference type="OrthoDB" id="2085352at2"/>
<proteinExistence type="predicted"/>
<dbReference type="AlphaFoldDB" id="A0A101NSE8"/>
<dbReference type="Gene3D" id="1.10.1200.10">
    <property type="entry name" value="ACP-like"/>
    <property type="match status" value="1"/>
</dbReference>
<dbReference type="Gene3D" id="3.30.559.30">
    <property type="entry name" value="Nonribosomal peptide synthetase, condensation domain"/>
    <property type="match status" value="1"/>
</dbReference>
<dbReference type="InterPro" id="IPR009081">
    <property type="entry name" value="PP-bd_ACP"/>
</dbReference>
<dbReference type="Pfam" id="PF00550">
    <property type="entry name" value="PP-binding"/>
    <property type="match status" value="1"/>
</dbReference>
<dbReference type="InterPro" id="IPR001242">
    <property type="entry name" value="Condensation_dom"/>
</dbReference>
<dbReference type="GO" id="GO:0031177">
    <property type="term" value="F:phosphopantetheine binding"/>
    <property type="evidence" value="ECO:0007669"/>
    <property type="project" value="TreeGrafter"/>
</dbReference>
<dbReference type="PANTHER" id="PTHR45527">
    <property type="entry name" value="NONRIBOSOMAL PEPTIDE SYNTHETASE"/>
    <property type="match status" value="1"/>
</dbReference>
<protein>
    <recommendedName>
        <fullName evidence="7">Carrier domain-containing protein</fullName>
    </recommendedName>
</protein>
<comment type="cofactor">
    <cofactor evidence="1">
        <name>pantetheine 4'-phosphate</name>
        <dbReference type="ChEBI" id="CHEBI:47942"/>
    </cofactor>
</comment>
<dbReference type="Pfam" id="PF00668">
    <property type="entry name" value="Condensation"/>
    <property type="match status" value="1"/>
</dbReference>
<dbReference type="PANTHER" id="PTHR45527:SF1">
    <property type="entry name" value="FATTY ACID SYNTHASE"/>
    <property type="match status" value="1"/>
</dbReference>
<dbReference type="Gene3D" id="3.30.559.10">
    <property type="entry name" value="Chloramphenicol acetyltransferase-like domain"/>
    <property type="match status" value="1"/>
</dbReference>
<feature type="region of interest" description="Disordered" evidence="2">
    <location>
        <begin position="281"/>
        <end position="304"/>
    </location>
</feature>
<evidence type="ECO:0000313" key="6">
    <source>
        <dbReference type="Proteomes" id="UP000054241"/>
    </source>
</evidence>
<dbReference type="RefSeq" id="WP_066990716.1">
    <property type="nucleotide sequence ID" value="NZ_BNDU01000004.1"/>
</dbReference>
<evidence type="ECO:0000259" key="3">
    <source>
        <dbReference type="Pfam" id="PF00550"/>
    </source>
</evidence>
<feature type="domain" description="Condensation" evidence="4">
    <location>
        <begin position="133"/>
        <end position="512"/>
    </location>
</feature>
<name>A0A101NSE8_9ACTN</name>
<evidence type="ECO:0000256" key="1">
    <source>
        <dbReference type="ARBA" id="ARBA00001957"/>
    </source>
</evidence>
<evidence type="ECO:0000313" key="5">
    <source>
        <dbReference type="EMBL" id="KUM98486.1"/>
    </source>
</evidence>
<comment type="caution">
    <text evidence="5">The sequence shown here is derived from an EMBL/GenBank/DDBJ whole genome shotgun (WGS) entry which is preliminary data.</text>
</comment>
<dbReference type="EMBL" id="LMWL01000004">
    <property type="protein sequence ID" value="KUM98486.1"/>
    <property type="molecule type" value="Genomic_DNA"/>
</dbReference>
<dbReference type="Proteomes" id="UP000054241">
    <property type="component" value="Unassembled WGS sequence"/>
</dbReference>
<dbReference type="InterPro" id="IPR036736">
    <property type="entry name" value="ACP-like_sf"/>
</dbReference>
<evidence type="ECO:0000259" key="4">
    <source>
        <dbReference type="Pfam" id="PF00668"/>
    </source>
</evidence>
<dbReference type="GO" id="GO:0008610">
    <property type="term" value="P:lipid biosynthetic process"/>
    <property type="evidence" value="ECO:0007669"/>
    <property type="project" value="UniProtKB-ARBA"/>
</dbReference>
<accession>A0A101NSE8</accession>
<dbReference type="SUPFAM" id="SSF52777">
    <property type="entry name" value="CoA-dependent acyltransferases"/>
    <property type="match status" value="2"/>
</dbReference>
<dbReference type="GO" id="GO:0043041">
    <property type="term" value="P:amino acid activation for nonribosomal peptide biosynthetic process"/>
    <property type="evidence" value="ECO:0007669"/>
    <property type="project" value="TreeGrafter"/>
</dbReference>
<dbReference type="GO" id="GO:0005737">
    <property type="term" value="C:cytoplasm"/>
    <property type="evidence" value="ECO:0007669"/>
    <property type="project" value="TreeGrafter"/>
</dbReference>
<feature type="domain" description="Carrier" evidence="3">
    <location>
        <begin position="15"/>
        <end position="76"/>
    </location>
</feature>
<dbReference type="GO" id="GO:0003824">
    <property type="term" value="F:catalytic activity"/>
    <property type="evidence" value="ECO:0007669"/>
    <property type="project" value="InterPro"/>
</dbReference>
<dbReference type="GO" id="GO:0044550">
    <property type="term" value="P:secondary metabolite biosynthetic process"/>
    <property type="evidence" value="ECO:0007669"/>
    <property type="project" value="TreeGrafter"/>
</dbReference>
<sequence length="517" mass="55254">MTESTDLGPDTLSALLTDVWAAALGKPPSGPDSDFFAAGGDSLLMVRGVTQLRKAGVTTGPADFLYGRTFAGILARLRADNTEAHQPAARHSAGSVPLLPCQSRWISQDFTDPDHFGFVWVFEVPETTPDGDKADAPWIEAAVRRLTDRHEALRTRYLTDGADGPVAEVLPQAPDGLFATVDTDDAGLADAFEQAVRGHRLAEGRVFNALWLPRQRYLQIAVHHLTLDGYSLTMLADELEDALTGRDPADPAAQPRDLATDLAGWLASPQADEDAARWTALGLPGVPPVPTDRSGPGPLSTSTAATAGLDEQRTAALQTAAGHLGHPVGLLALAAVARSVAERFDLPAVSVDTYHHGRDTVPGGHDITTALGYLQATYPVVIHAGPPGSWPQDALDDLAAVPQAKFGFDALRYAGDGRLTGAARGSGIRLNFRSRMNQVNDRVGRWLRPADAAGGSRRSARQREPWVLNVEGDVVADRLLLTVRYSTDHYAEETVQRLLERAMALLTQLAADAGNPR</sequence>
<reference evidence="5 6" key="1">
    <citation type="submission" date="2015-10" db="EMBL/GenBank/DDBJ databases">
        <title>Draft genome sequence of Streptomyces cellostaticus DSM 40189, type strain for the species Streptomyces cellostaticus.</title>
        <authorList>
            <person name="Ruckert C."/>
            <person name="Winkler A."/>
            <person name="Kalinowski J."/>
            <person name="Kampfer P."/>
            <person name="Glaeser S."/>
        </authorList>
    </citation>
    <scope>NUCLEOTIDE SEQUENCE [LARGE SCALE GENOMIC DNA]</scope>
    <source>
        <strain evidence="5 6">DSM 40189</strain>
    </source>
</reference>
<evidence type="ECO:0000256" key="2">
    <source>
        <dbReference type="SAM" id="MobiDB-lite"/>
    </source>
</evidence>
<dbReference type="STRING" id="67285.AQI88_02015"/>
<gene>
    <name evidence="5" type="ORF">AQI88_02015</name>
</gene>
<dbReference type="SUPFAM" id="SSF47336">
    <property type="entry name" value="ACP-like"/>
    <property type="match status" value="1"/>
</dbReference>
<evidence type="ECO:0008006" key="7">
    <source>
        <dbReference type="Google" id="ProtNLM"/>
    </source>
</evidence>
<organism evidence="5 6">
    <name type="scientific">Streptomyces cellostaticus</name>
    <dbReference type="NCBI Taxonomy" id="67285"/>
    <lineage>
        <taxon>Bacteria</taxon>
        <taxon>Bacillati</taxon>
        <taxon>Actinomycetota</taxon>
        <taxon>Actinomycetes</taxon>
        <taxon>Kitasatosporales</taxon>
        <taxon>Streptomycetaceae</taxon>
        <taxon>Streptomyces</taxon>
    </lineage>
</organism>